<organism evidence="1">
    <name type="scientific">Rhizophora mucronata</name>
    <name type="common">Asiatic mangrove</name>
    <dbReference type="NCBI Taxonomy" id="61149"/>
    <lineage>
        <taxon>Eukaryota</taxon>
        <taxon>Viridiplantae</taxon>
        <taxon>Streptophyta</taxon>
        <taxon>Embryophyta</taxon>
        <taxon>Tracheophyta</taxon>
        <taxon>Spermatophyta</taxon>
        <taxon>Magnoliopsida</taxon>
        <taxon>eudicotyledons</taxon>
        <taxon>Gunneridae</taxon>
        <taxon>Pentapetalae</taxon>
        <taxon>rosids</taxon>
        <taxon>fabids</taxon>
        <taxon>Malpighiales</taxon>
        <taxon>Rhizophoraceae</taxon>
        <taxon>Rhizophora</taxon>
    </lineage>
</organism>
<evidence type="ECO:0000313" key="1">
    <source>
        <dbReference type="EMBL" id="MBX31292.1"/>
    </source>
</evidence>
<proteinExistence type="predicted"/>
<accession>A0A2P2MM91</accession>
<protein>
    <submittedName>
        <fullName evidence="1">Uncharacterized protein</fullName>
    </submittedName>
</protein>
<dbReference type="EMBL" id="GGEC01050808">
    <property type="protein sequence ID" value="MBX31292.1"/>
    <property type="molecule type" value="Transcribed_RNA"/>
</dbReference>
<dbReference type="AlphaFoldDB" id="A0A2P2MM91"/>
<sequence length="48" mass="5506">MQFKVVKALHVFHPKIVLAKKLFSGYSRLLLEMPVPNMVNIAIKPMAR</sequence>
<reference evidence="1" key="1">
    <citation type="submission" date="2018-02" db="EMBL/GenBank/DDBJ databases">
        <title>Rhizophora mucronata_Transcriptome.</title>
        <authorList>
            <person name="Meera S.P."/>
            <person name="Sreeshan A."/>
            <person name="Augustine A."/>
        </authorList>
    </citation>
    <scope>NUCLEOTIDE SEQUENCE</scope>
    <source>
        <tissue evidence="1">Leaf</tissue>
    </source>
</reference>
<name>A0A2P2MM91_RHIMU</name>